<keyword evidence="10" id="KW-0407">Ion channel</keyword>
<dbReference type="Pfam" id="PF00060">
    <property type="entry name" value="Lig_chan"/>
    <property type="match status" value="1"/>
</dbReference>
<accession>A0A1Q9DQH3</accession>
<comment type="subcellular location">
    <subcellularLocation>
        <location evidence="1">Membrane</location>
        <topology evidence="1">Multi-pass membrane protein</topology>
    </subcellularLocation>
</comment>
<keyword evidence="13" id="KW-1185">Reference proteome</keyword>
<name>A0A1Q9DQH3_SYMMI</name>
<proteinExistence type="predicted"/>
<dbReference type="EMBL" id="LSRX01000433">
    <property type="protein sequence ID" value="OLP97430.1"/>
    <property type="molecule type" value="Genomic_DNA"/>
</dbReference>
<gene>
    <name evidence="12" type="ORF">AK812_SmicGene20238</name>
</gene>
<dbReference type="SUPFAM" id="SSF53850">
    <property type="entry name" value="Periplasmic binding protein-like II"/>
    <property type="match status" value="1"/>
</dbReference>
<evidence type="ECO:0000256" key="5">
    <source>
        <dbReference type="ARBA" id="ARBA00023065"/>
    </source>
</evidence>
<evidence type="ECO:0000256" key="4">
    <source>
        <dbReference type="ARBA" id="ARBA00022989"/>
    </source>
</evidence>
<evidence type="ECO:0000256" key="8">
    <source>
        <dbReference type="ARBA" id="ARBA00023180"/>
    </source>
</evidence>
<keyword evidence="8" id="KW-0325">Glycoprotein</keyword>
<evidence type="ECO:0000313" key="12">
    <source>
        <dbReference type="EMBL" id="OLP97430.1"/>
    </source>
</evidence>
<feature type="domain" description="Ionotropic glutamate receptor C-terminal" evidence="11">
    <location>
        <begin position="294"/>
        <end position="566"/>
    </location>
</feature>
<dbReference type="OMA" id="NISDMHY"/>
<keyword evidence="2" id="KW-0813">Transport</keyword>
<evidence type="ECO:0000256" key="7">
    <source>
        <dbReference type="ARBA" id="ARBA00023170"/>
    </source>
</evidence>
<dbReference type="PANTHER" id="PTHR18966">
    <property type="entry name" value="IONOTROPIC GLUTAMATE RECEPTOR"/>
    <property type="match status" value="1"/>
</dbReference>
<evidence type="ECO:0000259" key="11">
    <source>
        <dbReference type="Pfam" id="PF00060"/>
    </source>
</evidence>
<dbReference type="AlphaFoldDB" id="A0A1Q9DQH3"/>
<evidence type="ECO:0000256" key="2">
    <source>
        <dbReference type="ARBA" id="ARBA00022448"/>
    </source>
</evidence>
<keyword evidence="5" id="KW-0406">Ion transport</keyword>
<keyword evidence="9" id="KW-1071">Ligand-gated ion channel</keyword>
<dbReference type="InterPro" id="IPR001320">
    <property type="entry name" value="Iontro_rcpt_C"/>
</dbReference>
<evidence type="ECO:0000256" key="6">
    <source>
        <dbReference type="ARBA" id="ARBA00023136"/>
    </source>
</evidence>
<comment type="caution">
    <text evidence="12">The sequence shown here is derived from an EMBL/GenBank/DDBJ whole genome shotgun (WGS) entry which is preliminary data.</text>
</comment>
<evidence type="ECO:0000256" key="10">
    <source>
        <dbReference type="ARBA" id="ARBA00023303"/>
    </source>
</evidence>
<protein>
    <recommendedName>
        <fullName evidence="11">Ionotropic glutamate receptor C-terminal domain-containing protein</fullName>
    </recommendedName>
</protein>
<evidence type="ECO:0000256" key="3">
    <source>
        <dbReference type="ARBA" id="ARBA00022692"/>
    </source>
</evidence>
<dbReference type="InterPro" id="IPR015683">
    <property type="entry name" value="Ionotropic_Glu_rcpt"/>
</dbReference>
<keyword evidence="4" id="KW-1133">Transmembrane helix</keyword>
<sequence>MAAVSAGGFGLWLFLPVVIASDNSGYPECPCITNSSAKFTQYENALIAAGIRPTYGITGCAAHDSNYSLFGCEQNQASFCQNPWCLVDMDVCPYNRELCEAAGGTLGSDVSPYCRTRGRNPSSLLNISDMHYSYETCDSVNNYDTSDLVEPVVGRMIRAAADAWAPWIVKTTNSMNEEVWGGPSFDFLKASLELAVLDPKPILEVVPGWATQQSREKYPESSYTACVHDVAIGNFDICIADLWLTPERNQLTTFLPAVRQDFFYLMVKTGSDGAADLTLWQRLAKPFEPFTPGAWGAVVGFLCIMSVLLWLRQVCETGCHGDAKTICKTNVVALLRSLFFVWHDFLLGQSSMDVESGPVRQIFSLALAFFILITLASYTASLASVLVIQNSPRASISSIEDAINEGLKICAPTTLIQTFTGVYPQATFVASDIQTLPRMLHAGQCDVMVLSQDVIDRTFAGKVREADCAAYHAGTMTQEEAQCWDGDEQRDCSFLKVGDLLWSVPLSFPINDAMVHSLSWAFTSAITGGVMEDAKRANSELFAESICAAETDEQDIAMSFDDLSGVMAISFFIVGVGFIVMAARHFQRQRRKSVGEADGNPEEGKVAEVVEVTPGDQPDSHITEVEFPPSAGVTFTDPQPGMASDVIFTKTV</sequence>
<dbReference type="OrthoDB" id="5984008at2759"/>
<dbReference type="GO" id="GO:0015276">
    <property type="term" value="F:ligand-gated monoatomic ion channel activity"/>
    <property type="evidence" value="ECO:0007669"/>
    <property type="project" value="InterPro"/>
</dbReference>
<evidence type="ECO:0000256" key="9">
    <source>
        <dbReference type="ARBA" id="ARBA00023286"/>
    </source>
</evidence>
<dbReference type="GO" id="GO:0016020">
    <property type="term" value="C:membrane"/>
    <property type="evidence" value="ECO:0007669"/>
    <property type="project" value="UniProtKB-SubCell"/>
</dbReference>
<dbReference type="Proteomes" id="UP000186817">
    <property type="component" value="Unassembled WGS sequence"/>
</dbReference>
<keyword evidence="3" id="KW-0812">Transmembrane</keyword>
<keyword evidence="6" id="KW-0472">Membrane</keyword>
<organism evidence="12 13">
    <name type="scientific">Symbiodinium microadriaticum</name>
    <name type="common">Dinoflagellate</name>
    <name type="synonym">Zooxanthella microadriatica</name>
    <dbReference type="NCBI Taxonomy" id="2951"/>
    <lineage>
        <taxon>Eukaryota</taxon>
        <taxon>Sar</taxon>
        <taxon>Alveolata</taxon>
        <taxon>Dinophyceae</taxon>
        <taxon>Suessiales</taxon>
        <taxon>Symbiodiniaceae</taxon>
        <taxon>Symbiodinium</taxon>
    </lineage>
</organism>
<dbReference type="Gene3D" id="1.10.287.70">
    <property type="match status" value="1"/>
</dbReference>
<evidence type="ECO:0000256" key="1">
    <source>
        <dbReference type="ARBA" id="ARBA00004141"/>
    </source>
</evidence>
<reference evidence="12 13" key="1">
    <citation type="submission" date="2016-02" db="EMBL/GenBank/DDBJ databases">
        <title>Genome analysis of coral dinoflagellate symbionts highlights evolutionary adaptations to a symbiotic lifestyle.</title>
        <authorList>
            <person name="Aranda M."/>
            <person name="Li Y."/>
            <person name="Liew Y.J."/>
            <person name="Baumgarten S."/>
            <person name="Simakov O."/>
            <person name="Wilson M."/>
            <person name="Piel J."/>
            <person name="Ashoor H."/>
            <person name="Bougouffa S."/>
            <person name="Bajic V.B."/>
            <person name="Ryu T."/>
            <person name="Ravasi T."/>
            <person name="Bayer T."/>
            <person name="Micklem G."/>
            <person name="Kim H."/>
            <person name="Bhak J."/>
            <person name="Lajeunesse T.C."/>
            <person name="Voolstra C.R."/>
        </authorList>
    </citation>
    <scope>NUCLEOTIDE SEQUENCE [LARGE SCALE GENOMIC DNA]</scope>
    <source>
        <strain evidence="12 13">CCMP2467</strain>
    </source>
</reference>
<keyword evidence="7" id="KW-0675">Receptor</keyword>
<evidence type="ECO:0000313" key="13">
    <source>
        <dbReference type="Proteomes" id="UP000186817"/>
    </source>
</evidence>